<organism evidence="7 8">
    <name type="scientific">Paenacidovorax monticola</name>
    <dbReference type="NCBI Taxonomy" id="1926868"/>
    <lineage>
        <taxon>Bacteria</taxon>
        <taxon>Pseudomonadati</taxon>
        <taxon>Pseudomonadota</taxon>
        <taxon>Betaproteobacteria</taxon>
        <taxon>Burkholderiales</taxon>
        <taxon>Comamonadaceae</taxon>
        <taxon>Paenacidovorax</taxon>
    </lineage>
</organism>
<keyword evidence="8" id="KW-1185">Reference proteome</keyword>
<evidence type="ECO:0000256" key="2">
    <source>
        <dbReference type="ARBA" id="ARBA00023125"/>
    </source>
</evidence>
<evidence type="ECO:0000256" key="5">
    <source>
        <dbReference type="SAM" id="MobiDB-lite"/>
    </source>
</evidence>
<dbReference type="AlphaFoldDB" id="A0A7H0HIZ3"/>
<dbReference type="PANTHER" id="PTHR30055">
    <property type="entry name" value="HTH-TYPE TRANSCRIPTIONAL REGULATOR RUTR"/>
    <property type="match status" value="1"/>
</dbReference>
<dbReference type="Proteomes" id="UP000516057">
    <property type="component" value="Chromosome"/>
</dbReference>
<gene>
    <name evidence="7" type="ORF">H9L24_06650</name>
</gene>
<dbReference type="SUPFAM" id="SSF46689">
    <property type="entry name" value="Homeodomain-like"/>
    <property type="match status" value="1"/>
</dbReference>
<sequence>MNHSISPKTSSRRTHAERSAATRRHLIATAIDVIQNRSLEEMSIHELARSAGMTSGAVQHHFESKAVLMMNVLSELIESSAQSGALWPDSRLEPGERAIRFVQAVWTLVYAQPRFVAAWNIYLGCRNQPEVLGHVAELRQRVQARMCEGFFAVFPELANEPDRDGFFGLVLSSLRGIGLLRMFPAPQQEDSEAVQQAQLACLADLIAARCRSAPPTTSLATAL</sequence>
<dbReference type="InterPro" id="IPR009057">
    <property type="entry name" value="Homeodomain-like_sf"/>
</dbReference>
<keyword evidence="1" id="KW-0805">Transcription regulation</keyword>
<feature type="DNA-binding region" description="H-T-H motif" evidence="4">
    <location>
        <begin position="43"/>
        <end position="62"/>
    </location>
</feature>
<feature type="domain" description="HTH tetR-type" evidence="6">
    <location>
        <begin position="20"/>
        <end position="80"/>
    </location>
</feature>
<evidence type="ECO:0000313" key="7">
    <source>
        <dbReference type="EMBL" id="QNP60509.1"/>
    </source>
</evidence>
<evidence type="ECO:0000259" key="6">
    <source>
        <dbReference type="PROSITE" id="PS50977"/>
    </source>
</evidence>
<evidence type="ECO:0000313" key="8">
    <source>
        <dbReference type="Proteomes" id="UP000516057"/>
    </source>
</evidence>
<dbReference type="InterPro" id="IPR001647">
    <property type="entry name" value="HTH_TetR"/>
</dbReference>
<evidence type="ECO:0000256" key="1">
    <source>
        <dbReference type="ARBA" id="ARBA00023015"/>
    </source>
</evidence>
<reference evidence="7 8" key="1">
    <citation type="submission" date="2020-08" db="EMBL/GenBank/DDBJ databases">
        <title>Genome sequence of Acidovorax monticola KACC 19171T.</title>
        <authorList>
            <person name="Hyun D.-W."/>
            <person name="Bae J.-W."/>
        </authorList>
    </citation>
    <scope>NUCLEOTIDE SEQUENCE [LARGE SCALE GENOMIC DNA]</scope>
    <source>
        <strain evidence="7 8">KACC 19171</strain>
    </source>
</reference>
<feature type="region of interest" description="Disordered" evidence="5">
    <location>
        <begin position="1"/>
        <end position="20"/>
    </location>
</feature>
<dbReference type="InterPro" id="IPR050109">
    <property type="entry name" value="HTH-type_TetR-like_transc_reg"/>
</dbReference>
<dbReference type="GO" id="GO:0003700">
    <property type="term" value="F:DNA-binding transcription factor activity"/>
    <property type="evidence" value="ECO:0007669"/>
    <property type="project" value="TreeGrafter"/>
</dbReference>
<keyword evidence="2 4" id="KW-0238">DNA-binding</keyword>
<dbReference type="GO" id="GO:0000976">
    <property type="term" value="F:transcription cis-regulatory region binding"/>
    <property type="evidence" value="ECO:0007669"/>
    <property type="project" value="TreeGrafter"/>
</dbReference>
<dbReference type="KEGG" id="amon:H9L24_06650"/>
<proteinExistence type="predicted"/>
<dbReference type="Pfam" id="PF00440">
    <property type="entry name" value="TetR_N"/>
    <property type="match status" value="1"/>
</dbReference>
<keyword evidence="3" id="KW-0804">Transcription</keyword>
<accession>A0A7H0HIZ3</accession>
<evidence type="ECO:0000256" key="3">
    <source>
        <dbReference type="ARBA" id="ARBA00023163"/>
    </source>
</evidence>
<dbReference type="RefSeq" id="WP_187737490.1">
    <property type="nucleotide sequence ID" value="NZ_CP060790.1"/>
</dbReference>
<dbReference type="EMBL" id="CP060790">
    <property type="protein sequence ID" value="QNP60509.1"/>
    <property type="molecule type" value="Genomic_DNA"/>
</dbReference>
<dbReference type="Gene3D" id="1.10.357.10">
    <property type="entry name" value="Tetracycline Repressor, domain 2"/>
    <property type="match status" value="1"/>
</dbReference>
<evidence type="ECO:0000256" key="4">
    <source>
        <dbReference type="PROSITE-ProRule" id="PRU00335"/>
    </source>
</evidence>
<name>A0A7H0HIZ3_9BURK</name>
<dbReference type="PROSITE" id="PS50977">
    <property type="entry name" value="HTH_TETR_2"/>
    <property type="match status" value="1"/>
</dbReference>
<protein>
    <submittedName>
        <fullName evidence="7">TetR/AcrR family transcriptional regulator</fullName>
    </submittedName>
</protein>
<dbReference type="PANTHER" id="PTHR30055:SF234">
    <property type="entry name" value="HTH-TYPE TRANSCRIPTIONAL REGULATOR BETI"/>
    <property type="match status" value="1"/>
</dbReference>